<dbReference type="GeneID" id="20318795"/>
<dbReference type="KEGG" id="ovi:T265_04613"/>
<dbReference type="EMBL" id="KL596696">
    <property type="protein sequence ID" value="KER28568.1"/>
    <property type="molecule type" value="Genomic_DNA"/>
</dbReference>
<keyword evidence="2" id="KW-1185">Reference proteome</keyword>
<evidence type="ECO:0000313" key="1">
    <source>
        <dbReference type="EMBL" id="KER28568.1"/>
    </source>
</evidence>
<reference evidence="1 2" key="1">
    <citation type="submission" date="2013-11" db="EMBL/GenBank/DDBJ databases">
        <title>Opisthorchis viverrini - life in the bile duct.</title>
        <authorList>
            <person name="Young N.D."/>
            <person name="Nagarajan N."/>
            <person name="Lin S.J."/>
            <person name="Korhonen P.K."/>
            <person name="Jex A.R."/>
            <person name="Hall R.S."/>
            <person name="Safavi-Hemami H."/>
            <person name="Kaewkong W."/>
            <person name="Bertrand D."/>
            <person name="Gao S."/>
            <person name="Seet Q."/>
            <person name="Wongkham S."/>
            <person name="Teh B.T."/>
            <person name="Wongkham C."/>
            <person name="Intapan P.M."/>
            <person name="Maleewong W."/>
            <person name="Yang X."/>
            <person name="Hu M."/>
            <person name="Wang Z."/>
            <person name="Hofmann A."/>
            <person name="Sternberg P.W."/>
            <person name="Tan P."/>
            <person name="Wang J."/>
            <person name="Gasser R.B."/>
        </authorList>
    </citation>
    <scope>NUCLEOTIDE SEQUENCE [LARGE SCALE GENOMIC DNA]</scope>
</reference>
<dbReference type="CTD" id="20318795"/>
<dbReference type="Proteomes" id="UP000054324">
    <property type="component" value="Unassembled WGS sequence"/>
</dbReference>
<dbReference type="RefSeq" id="XP_009167659.1">
    <property type="nucleotide sequence ID" value="XM_009169395.1"/>
</dbReference>
<proteinExistence type="predicted"/>
<accession>A0A074ZMF1</accession>
<organism evidence="1 2">
    <name type="scientific">Opisthorchis viverrini</name>
    <name type="common">Southeast Asian liver fluke</name>
    <dbReference type="NCBI Taxonomy" id="6198"/>
    <lineage>
        <taxon>Eukaryota</taxon>
        <taxon>Metazoa</taxon>
        <taxon>Spiralia</taxon>
        <taxon>Lophotrochozoa</taxon>
        <taxon>Platyhelminthes</taxon>
        <taxon>Trematoda</taxon>
        <taxon>Digenea</taxon>
        <taxon>Opisthorchiida</taxon>
        <taxon>Opisthorchiata</taxon>
        <taxon>Opisthorchiidae</taxon>
        <taxon>Opisthorchis</taxon>
    </lineage>
</organism>
<dbReference type="AlphaFoldDB" id="A0A074ZMF1"/>
<protein>
    <submittedName>
        <fullName evidence="1">Uncharacterized protein</fullName>
    </submittedName>
</protein>
<evidence type="ECO:0000313" key="2">
    <source>
        <dbReference type="Proteomes" id="UP000054324"/>
    </source>
</evidence>
<sequence>MLDRMRVAWWFVEETSVPVPSSSRLMKSTSGQQFGGHNEETIYPSIYTSSGIHTLSTPSDQ</sequence>
<gene>
    <name evidence="1" type="ORF">T265_04613</name>
</gene>
<name>A0A074ZMF1_OPIVI</name>